<dbReference type="EMBL" id="JACVVK020000252">
    <property type="protein sequence ID" value="KAK7482041.1"/>
    <property type="molecule type" value="Genomic_DNA"/>
</dbReference>
<dbReference type="Pfam" id="PF00089">
    <property type="entry name" value="Trypsin"/>
    <property type="match status" value="1"/>
</dbReference>
<dbReference type="PROSITE" id="PS00135">
    <property type="entry name" value="TRYPSIN_SER"/>
    <property type="match status" value="1"/>
</dbReference>
<dbReference type="PRINTS" id="PR00722">
    <property type="entry name" value="CHYMOTRYPSIN"/>
</dbReference>
<feature type="compositionally biased region" description="Low complexity" evidence="3">
    <location>
        <begin position="133"/>
        <end position="149"/>
    </location>
</feature>
<dbReference type="InterPro" id="IPR009003">
    <property type="entry name" value="Peptidase_S1_PA"/>
</dbReference>
<dbReference type="Gene3D" id="2.40.10.10">
    <property type="entry name" value="Trypsin-like serine proteases"/>
    <property type="match status" value="1"/>
</dbReference>
<organism evidence="6 7">
    <name type="scientific">Batillaria attramentaria</name>
    <dbReference type="NCBI Taxonomy" id="370345"/>
    <lineage>
        <taxon>Eukaryota</taxon>
        <taxon>Metazoa</taxon>
        <taxon>Spiralia</taxon>
        <taxon>Lophotrochozoa</taxon>
        <taxon>Mollusca</taxon>
        <taxon>Gastropoda</taxon>
        <taxon>Caenogastropoda</taxon>
        <taxon>Sorbeoconcha</taxon>
        <taxon>Cerithioidea</taxon>
        <taxon>Batillariidae</taxon>
        <taxon>Batillaria</taxon>
    </lineage>
</organism>
<dbReference type="CDD" id="cd00190">
    <property type="entry name" value="Tryp_SPc"/>
    <property type="match status" value="1"/>
</dbReference>
<dbReference type="SUPFAM" id="SSF50494">
    <property type="entry name" value="Trypsin-like serine proteases"/>
    <property type="match status" value="1"/>
</dbReference>
<dbReference type="GO" id="GO:0008236">
    <property type="term" value="F:serine-type peptidase activity"/>
    <property type="evidence" value="ECO:0007669"/>
    <property type="project" value="UniProtKB-KW"/>
</dbReference>
<keyword evidence="4" id="KW-0472">Membrane</keyword>
<keyword evidence="7" id="KW-1185">Reference proteome</keyword>
<name>A0ABD0K5D4_9CAEN</name>
<evidence type="ECO:0000259" key="5">
    <source>
        <dbReference type="PROSITE" id="PS50240"/>
    </source>
</evidence>
<reference evidence="6 7" key="1">
    <citation type="journal article" date="2023" name="Sci. Data">
        <title>Genome assembly of the Korean intertidal mud-creeper Batillaria attramentaria.</title>
        <authorList>
            <person name="Patra A.K."/>
            <person name="Ho P.T."/>
            <person name="Jun S."/>
            <person name="Lee S.J."/>
            <person name="Kim Y."/>
            <person name="Won Y.J."/>
        </authorList>
    </citation>
    <scope>NUCLEOTIDE SEQUENCE [LARGE SCALE GENOMIC DNA]</scope>
    <source>
        <strain evidence="6">Wonlab-2016</strain>
    </source>
</reference>
<feature type="region of interest" description="Disordered" evidence="3">
    <location>
        <begin position="430"/>
        <end position="452"/>
    </location>
</feature>
<dbReference type="Proteomes" id="UP001519460">
    <property type="component" value="Unassembled WGS sequence"/>
</dbReference>
<dbReference type="InterPro" id="IPR043504">
    <property type="entry name" value="Peptidase_S1_PA_chymotrypsin"/>
</dbReference>
<dbReference type="InterPro" id="IPR033116">
    <property type="entry name" value="TRYPSIN_SER"/>
</dbReference>
<feature type="transmembrane region" description="Helical" evidence="4">
    <location>
        <begin position="64"/>
        <end position="87"/>
    </location>
</feature>
<dbReference type="PROSITE" id="PS00134">
    <property type="entry name" value="TRYPSIN_HIS"/>
    <property type="match status" value="1"/>
</dbReference>
<dbReference type="InterPro" id="IPR001314">
    <property type="entry name" value="Peptidase_S1A"/>
</dbReference>
<dbReference type="FunFam" id="2.40.10.10:FF:000068">
    <property type="entry name" value="transmembrane protease serine 2"/>
    <property type="match status" value="1"/>
</dbReference>
<dbReference type="PANTHER" id="PTHR24252:SF7">
    <property type="entry name" value="HYALIN"/>
    <property type="match status" value="1"/>
</dbReference>
<dbReference type="GO" id="GO:0006508">
    <property type="term" value="P:proteolysis"/>
    <property type="evidence" value="ECO:0007669"/>
    <property type="project" value="UniProtKB-KW"/>
</dbReference>
<sequence length="509" mass="55297">MASTFTSSSRPKRQTYVKLDERSLLGSSVNLFEEIPLSDEPQSSQWRRFSFPTKLRRDECSRSWSGIAIIGALVFVAVLAAVVVVVVKGASPPDTAPSIPSSPLTVGKTGTNISNSDVSTSHQIAPTALTNPSKSSKVTVVHSTKVTSTQRTSDAVTETDVTSPESSSSPTSTTTPETTSSVTVPKLSTVAVLPKRTSTRRPIQDSSQWSSCGTPPHVRLKRVVKGRQVREGEVPWMVMLLKDGDFHCGGSVLNSTHILTAAHCVQDHQGLYHLSSGANFLNREDIEVIAGKLRTRLTGQHRTVGSSEQRVSVDRIIQHPDYNDHTNDNDVAILVLETELTLTEWVRPICLPDPDNSLPDSANVAGWGSIMPSMYKSFNGGWWSSTREPEVLQETTLSVYDPEQCRVKFRNARANSKRKITDGMMCALDENPPSPSSLSTRPHGSDSCQGDSGGPLYAIPAGGQSYVQFGIVSWGYGCGVPGEPGYYTYIPHYIPWIRNILSGHNVTSS</sequence>
<evidence type="ECO:0000256" key="4">
    <source>
        <dbReference type="SAM" id="Phobius"/>
    </source>
</evidence>
<dbReference type="InterPro" id="IPR001254">
    <property type="entry name" value="Trypsin_dom"/>
</dbReference>
<dbReference type="PROSITE" id="PS50240">
    <property type="entry name" value="TRYPSIN_DOM"/>
    <property type="match status" value="1"/>
</dbReference>
<evidence type="ECO:0000256" key="2">
    <source>
        <dbReference type="RuleBase" id="RU363034"/>
    </source>
</evidence>
<protein>
    <recommendedName>
        <fullName evidence="5">Peptidase S1 domain-containing protein</fullName>
    </recommendedName>
</protein>
<evidence type="ECO:0000256" key="1">
    <source>
        <dbReference type="ARBA" id="ARBA00023157"/>
    </source>
</evidence>
<accession>A0ABD0K5D4</accession>
<evidence type="ECO:0000313" key="7">
    <source>
        <dbReference type="Proteomes" id="UP001519460"/>
    </source>
</evidence>
<keyword evidence="2" id="KW-0378">Hydrolase</keyword>
<evidence type="ECO:0000256" key="3">
    <source>
        <dbReference type="SAM" id="MobiDB-lite"/>
    </source>
</evidence>
<proteinExistence type="predicted"/>
<keyword evidence="1" id="KW-1015">Disulfide bond</keyword>
<comment type="caution">
    <text evidence="6">The sequence shown here is derived from an EMBL/GenBank/DDBJ whole genome shotgun (WGS) entry which is preliminary data.</text>
</comment>
<feature type="compositionally biased region" description="Polar residues" evidence="3">
    <location>
        <begin position="98"/>
        <end position="132"/>
    </location>
</feature>
<keyword evidence="4" id="KW-0812">Transmembrane</keyword>
<feature type="compositionally biased region" description="Polar residues" evidence="3">
    <location>
        <begin position="436"/>
        <end position="450"/>
    </location>
</feature>
<dbReference type="InterPro" id="IPR018114">
    <property type="entry name" value="TRYPSIN_HIS"/>
</dbReference>
<dbReference type="PANTHER" id="PTHR24252">
    <property type="entry name" value="ACROSIN-RELATED"/>
    <property type="match status" value="1"/>
</dbReference>
<keyword evidence="2" id="KW-0720">Serine protease</keyword>
<dbReference type="SMART" id="SM00020">
    <property type="entry name" value="Tryp_SPc"/>
    <property type="match status" value="1"/>
</dbReference>
<feature type="compositionally biased region" description="Low complexity" evidence="3">
    <location>
        <begin position="156"/>
        <end position="185"/>
    </location>
</feature>
<evidence type="ECO:0000313" key="6">
    <source>
        <dbReference type="EMBL" id="KAK7482041.1"/>
    </source>
</evidence>
<gene>
    <name evidence="6" type="ORF">BaRGS_00026733</name>
</gene>
<feature type="region of interest" description="Disordered" evidence="3">
    <location>
        <begin position="91"/>
        <end position="187"/>
    </location>
</feature>
<dbReference type="AlphaFoldDB" id="A0ABD0K5D4"/>
<feature type="domain" description="Peptidase S1" evidence="5">
    <location>
        <begin position="223"/>
        <end position="502"/>
    </location>
</feature>
<keyword evidence="2" id="KW-0645">Protease</keyword>
<keyword evidence="4" id="KW-1133">Transmembrane helix</keyword>